<feature type="region of interest" description="Disordered" evidence="1">
    <location>
        <begin position="1"/>
        <end position="21"/>
    </location>
</feature>
<keyword evidence="4" id="KW-1185">Reference proteome</keyword>
<evidence type="ECO:0000256" key="1">
    <source>
        <dbReference type="SAM" id="MobiDB-lite"/>
    </source>
</evidence>
<sequence length="167" mass="17247">MTGRWFGPVEPTDPPVTGSGAEDGGRAIIEVIFLAVLMLIPVVYILISVLRIQAATFAVTQAARDAGRALDRAPTVDDGIARARQIARLDLADQHVSDDQLTLTFVATGTGCDGGAVVSPSTEGGAVYDICVTAVISLPGVPSVLTGSKNTVTGIYTVHIGDLREGS</sequence>
<proteinExistence type="predicted"/>
<evidence type="ECO:0000313" key="4">
    <source>
        <dbReference type="Proteomes" id="UP000198741"/>
    </source>
</evidence>
<keyword evidence="2" id="KW-0472">Membrane</keyword>
<dbReference type="AlphaFoldDB" id="A0A1H0HJA7"/>
<protein>
    <recommendedName>
        <fullName evidence="5">TadE-like protein</fullName>
    </recommendedName>
</protein>
<organism evidence="3 4">
    <name type="scientific">Nakamurella panacisegetis</name>
    <dbReference type="NCBI Taxonomy" id="1090615"/>
    <lineage>
        <taxon>Bacteria</taxon>
        <taxon>Bacillati</taxon>
        <taxon>Actinomycetota</taxon>
        <taxon>Actinomycetes</taxon>
        <taxon>Nakamurellales</taxon>
        <taxon>Nakamurellaceae</taxon>
        <taxon>Nakamurella</taxon>
    </lineage>
</organism>
<evidence type="ECO:0000256" key="2">
    <source>
        <dbReference type="SAM" id="Phobius"/>
    </source>
</evidence>
<gene>
    <name evidence="3" type="ORF">SAMN04515671_0096</name>
</gene>
<accession>A0A1H0HJA7</accession>
<name>A0A1H0HJA7_9ACTN</name>
<dbReference type="Proteomes" id="UP000198741">
    <property type="component" value="Chromosome I"/>
</dbReference>
<dbReference type="EMBL" id="LT629710">
    <property type="protein sequence ID" value="SDO19285.1"/>
    <property type="molecule type" value="Genomic_DNA"/>
</dbReference>
<evidence type="ECO:0008006" key="5">
    <source>
        <dbReference type="Google" id="ProtNLM"/>
    </source>
</evidence>
<feature type="transmembrane region" description="Helical" evidence="2">
    <location>
        <begin position="27"/>
        <end position="47"/>
    </location>
</feature>
<reference evidence="3 4" key="1">
    <citation type="submission" date="2016-10" db="EMBL/GenBank/DDBJ databases">
        <authorList>
            <person name="de Groot N.N."/>
        </authorList>
    </citation>
    <scope>NUCLEOTIDE SEQUENCE [LARGE SCALE GENOMIC DNA]</scope>
    <source>
        <strain evidence="4">P4-7,KCTC 19426,CECT 7604</strain>
    </source>
</reference>
<evidence type="ECO:0000313" key="3">
    <source>
        <dbReference type="EMBL" id="SDO19285.1"/>
    </source>
</evidence>
<keyword evidence="2" id="KW-0812">Transmembrane</keyword>
<dbReference type="RefSeq" id="WP_090474063.1">
    <property type="nucleotide sequence ID" value="NZ_LT629710.1"/>
</dbReference>
<dbReference type="STRING" id="1090615.SAMN04515671_0096"/>
<dbReference type="OrthoDB" id="5193760at2"/>
<keyword evidence="2" id="KW-1133">Transmembrane helix</keyword>